<dbReference type="InterPro" id="IPR011059">
    <property type="entry name" value="Metal-dep_hydrolase_composite"/>
</dbReference>
<dbReference type="SUPFAM" id="SSF51338">
    <property type="entry name" value="Composite domain of metallo-dependent hydrolases"/>
    <property type="match status" value="1"/>
</dbReference>
<dbReference type="InterPro" id="IPR032466">
    <property type="entry name" value="Metal_Hydrolase"/>
</dbReference>
<feature type="domain" description="Amidohydrolase 3" evidence="1">
    <location>
        <begin position="37"/>
        <end position="493"/>
    </location>
</feature>
<dbReference type="Pfam" id="PF07969">
    <property type="entry name" value="Amidohydro_3"/>
    <property type="match status" value="1"/>
</dbReference>
<organism evidence="2 3">
    <name type="scientific">Candidatus Gallimonas intestinigallinarum</name>
    <dbReference type="NCBI Taxonomy" id="2838604"/>
    <lineage>
        <taxon>Bacteria</taxon>
        <taxon>Bacillati</taxon>
        <taxon>Bacillota</taxon>
        <taxon>Clostridia</taxon>
        <taxon>Candidatus Gallimonas</taxon>
    </lineage>
</organism>
<dbReference type="Gene3D" id="3.10.310.70">
    <property type="match status" value="1"/>
</dbReference>
<evidence type="ECO:0000313" key="3">
    <source>
        <dbReference type="Proteomes" id="UP000824044"/>
    </source>
</evidence>
<dbReference type="PANTHER" id="PTHR22642:SF2">
    <property type="entry name" value="PROTEIN LONG AFTER FAR-RED 3"/>
    <property type="match status" value="1"/>
</dbReference>
<gene>
    <name evidence="2" type="ORF">H9812_06060</name>
</gene>
<dbReference type="AlphaFoldDB" id="A0A9D2DXS5"/>
<proteinExistence type="predicted"/>
<reference evidence="2" key="1">
    <citation type="journal article" date="2021" name="PeerJ">
        <title>Extensive microbial diversity within the chicken gut microbiome revealed by metagenomics and culture.</title>
        <authorList>
            <person name="Gilroy R."/>
            <person name="Ravi A."/>
            <person name="Getino M."/>
            <person name="Pursley I."/>
            <person name="Horton D.L."/>
            <person name="Alikhan N.F."/>
            <person name="Baker D."/>
            <person name="Gharbi K."/>
            <person name="Hall N."/>
            <person name="Watson M."/>
            <person name="Adriaenssens E.M."/>
            <person name="Foster-Nyarko E."/>
            <person name="Jarju S."/>
            <person name="Secka A."/>
            <person name="Antonio M."/>
            <person name="Oren A."/>
            <person name="Chaudhuri R.R."/>
            <person name="La Ragione R."/>
            <person name="Hildebrand F."/>
            <person name="Pallen M.J."/>
        </authorList>
    </citation>
    <scope>NUCLEOTIDE SEQUENCE</scope>
    <source>
        <strain evidence="2">CHK33-5263</strain>
    </source>
</reference>
<dbReference type="GO" id="GO:0016810">
    <property type="term" value="F:hydrolase activity, acting on carbon-nitrogen (but not peptide) bonds"/>
    <property type="evidence" value="ECO:0007669"/>
    <property type="project" value="InterPro"/>
</dbReference>
<dbReference type="Gene3D" id="3.20.20.140">
    <property type="entry name" value="Metal-dependent hydrolases"/>
    <property type="match status" value="1"/>
</dbReference>
<dbReference type="InterPro" id="IPR013108">
    <property type="entry name" value="Amidohydro_3"/>
</dbReference>
<dbReference type="PANTHER" id="PTHR22642">
    <property type="entry name" value="IMIDAZOLONEPROPIONASE"/>
    <property type="match status" value="1"/>
</dbReference>
<evidence type="ECO:0000259" key="1">
    <source>
        <dbReference type="Pfam" id="PF07969"/>
    </source>
</evidence>
<dbReference type="SUPFAM" id="SSF51556">
    <property type="entry name" value="Metallo-dependent hydrolases"/>
    <property type="match status" value="1"/>
</dbReference>
<accession>A0A9D2DXS5</accession>
<reference evidence="2" key="2">
    <citation type="submission" date="2021-04" db="EMBL/GenBank/DDBJ databases">
        <authorList>
            <person name="Gilroy R."/>
        </authorList>
    </citation>
    <scope>NUCLEOTIDE SEQUENCE</scope>
    <source>
        <strain evidence="2">CHK33-5263</strain>
    </source>
</reference>
<name>A0A9D2DXS5_9FIRM</name>
<dbReference type="EMBL" id="DXBS01000114">
    <property type="protein sequence ID" value="HIZ25016.1"/>
    <property type="molecule type" value="Genomic_DNA"/>
</dbReference>
<dbReference type="Proteomes" id="UP000824044">
    <property type="component" value="Unassembled WGS sequence"/>
</dbReference>
<evidence type="ECO:0000313" key="2">
    <source>
        <dbReference type="EMBL" id="HIZ25016.1"/>
    </source>
</evidence>
<comment type="caution">
    <text evidence="2">The sequence shown here is derived from an EMBL/GenBank/DDBJ whole genome shotgun (WGS) entry which is preliminary data.</text>
</comment>
<dbReference type="Gene3D" id="2.30.40.10">
    <property type="entry name" value="Urease, subunit C, domain 1"/>
    <property type="match status" value="1"/>
</dbReference>
<sequence>MKTLYKNCSLPLAGGQDEKEFCVEGGKFAPAEGPYDETIDLGGAAVLPAFCDAHSHLLAYALSLTQADGTSAATAQDFIACAERFARENGMGELDLVTIRNARTLPDSAPLETCLRPLHIQLRSGHAGLFNGAARRLLGLGENAVLEETEYLAATRRVPLPEGETLKSAFARAQARYFSYGVTTAQEGILTREMFPLYDTLLPTLRIDVVAYPSPADYDDARARFRPTEREAGARGGKDGTNDLRGTFRVGGVKIFLDGSPQQKTALLRAPYEGGGTGMQSMSAAEVLESCRFAAGRGTQLLAHCNGDGAAELFINALETLSPAARAACRPVLIHGQILGDDQLERIKRLGVILSFFVAHVREFGDTHLQNLGRARGMRISPTRSALVRGIPFTLHQDAPVCEPDPLDAVACAVLRTTKAGKRLAGQEISVLDALRAVTEHAAAQYGFGDRGRIAAGQRADFVILNRDPLACNAEDLPDLRVVETYMKGGRVFPAE</sequence>
<protein>
    <submittedName>
        <fullName evidence="2">Amidohydrolase family protein</fullName>
    </submittedName>
</protein>